<accession>A0A923DYP7</accession>
<evidence type="ECO:0000256" key="4">
    <source>
        <dbReference type="ARBA" id="ARBA00022679"/>
    </source>
</evidence>
<keyword evidence="3" id="KW-0597">Phosphoprotein</keyword>
<organism evidence="9 10">
    <name type="scientific">Pedobacter planticolens</name>
    <dbReference type="NCBI Taxonomy" id="2679964"/>
    <lineage>
        <taxon>Bacteria</taxon>
        <taxon>Pseudomonadati</taxon>
        <taxon>Bacteroidota</taxon>
        <taxon>Sphingobacteriia</taxon>
        <taxon>Sphingobacteriales</taxon>
        <taxon>Sphingobacteriaceae</taxon>
        <taxon>Pedobacter</taxon>
    </lineage>
</organism>
<evidence type="ECO:0000256" key="6">
    <source>
        <dbReference type="ARBA" id="ARBA00023012"/>
    </source>
</evidence>
<name>A0A923DYP7_9SPHI</name>
<dbReference type="CDD" id="cd00075">
    <property type="entry name" value="HATPase"/>
    <property type="match status" value="1"/>
</dbReference>
<keyword evidence="7" id="KW-0812">Transmembrane</keyword>
<evidence type="ECO:0000256" key="3">
    <source>
        <dbReference type="ARBA" id="ARBA00022553"/>
    </source>
</evidence>
<dbReference type="Proteomes" id="UP000601055">
    <property type="component" value="Unassembled WGS sequence"/>
</dbReference>
<evidence type="ECO:0000259" key="8">
    <source>
        <dbReference type="PROSITE" id="PS50109"/>
    </source>
</evidence>
<evidence type="ECO:0000313" key="10">
    <source>
        <dbReference type="Proteomes" id="UP000601055"/>
    </source>
</evidence>
<feature type="transmembrane region" description="Helical" evidence="7">
    <location>
        <begin position="67"/>
        <end position="84"/>
    </location>
</feature>
<dbReference type="CDD" id="cd00082">
    <property type="entry name" value="HisKA"/>
    <property type="match status" value="1"/>
</dbReference>
<dbReference type="SMART" id="SM00387">
    <property type="entry name" value="HATPase_c"/>
    <property type="match status" value="1"/>
</dbReference>
<dbReference type="InterPro" id="IPR036890">
    <property type="entry name" value="HATPase_C_sf"/>
</dbReference>
<dbReference type="GO" id="GO:0000155">
    <property type="term" value="F:phosphorelay sensor kinase activity"/>
    <property type="evidence" value="ECO:0007669"/>
    <property type="project" value="InterPro"/>
</dbReference>
<evidence type="ECO:0000313" key="9">
    <source>
        <dbReference type="EMBL" id="MBB2144429.1"/>
    </source>
</evidence>
<evidence type="ECO:0000256" key="5">
    <source>
        <dbReference type="ARBA" id="ARBA00022777"/>
    </source>
</evidence>
<dbReference type="Gene3D" id="1.10.287.130">
    <property type="match status" value="1"/>
</dbReference>
<dbReference type="PRINTS" id="PR00344">
    <property type="entry name" value="BCTRLSENSOR"/>
</dbReference>
<feature type="transmembrane region" description="Helical" evidence="7">
    <location>
        <begin position="91"/>
        <end position="110"/>
    </location>
</feature>
<comment type="caution">
    <text evidence="9">The sequence shown here is derived from an EMBL/GenBank/DDBJ whole genome shotgun (WGS) entry which is preliminary data.</text>
</comment>
<dbReference type="InterPro" id="IPR003594">
    <property type="entry name" value="HATPase_dom"/>
</dbReference>
<dbReference type="PROSITE" id="PS50109">
    <property type="entry name" value="HIS_KIN"/>
    <property type="match status" value="1"/>
</dbReference>
<keyword evidence="4" id="KW-0808">Transferase</keyword>
<feature type="transmembrane region" description="Helical" evidence="7">
    <location>
        <begin position="42"/>
        <end position="61"/>
    </location>
</feature>
<dbReference type="InterPro" id="IPR005467">
    <property type="entry name" value="His_kinase_dom"/>
</dbReference>
<dbReference type="SMART" id="SM00388">
    <property type="entry name" value="HisKA"/>
    <property type="match status" value="1"/>
</dbReference>
<dbReference type="PANTHER" id="PTHR43711:SF26">
    <property type="entry name" value="SENSOR HISTIDINE KINASE RCSC"/>
    <property type="match status" value="1"/>
</dbReference>
<dbReference type="SUPFAM" id="SSF55874">
    <property type="entry name" value="ATPase domain of HSP90 chaperone/DNA topoisomerase II/histidine kinase"/>
    <property type="match status" value="1"/>
</dbReference>
<dbReference type="Pfam" id="PF00512">
    <property type="entry name" value="HisKA"/>
    <property type="match status" value="1"/>
</dbReference>
<dbReference type="InterPro" id="IPR050736">
    <property type="entry name" value="Sensor_HK_Regulatory"/>
</dbReference>
<reference evidence="9" key="1">
    <citation type="submission" date="2019-11" db="EMBL/GenBank/DDBJ databases">
        <title>Description of Pedobacter sp. LMG 31464T.</title>
        <authorList>
            <person name="Carlier A."/>
            <person name="Qi S."/>
            <person name="Vandamme P."/>
        </authorList>
    </citation>
    <scope>NUCLEOTIDE SEQUENCE</scope>
    <source>
        <strain evidence="9">LMG 31464</strain>
    </source>
</reference>
<dbReference type="SUPFAM" id="SSF47384">
    <property type="entry name" value="Homodimeric domain of signal transducing histidine kinase"/>
    <property type="match status" value="1"/>
</dbReference>
<keyword evidence="10" id="KW-1185">Reference proteome</keyword>
<dbReference type="Gene3D" id="3.30.565.10">
    <property type="entry name" value="Histidine kinase-like ATPase, C-terminal domain"/>
    <property type="match status" value="1"/>
</dbReference>
<dbReference type="InterPro" id="IPR036097">
    <property type="entry name" value="HisK_dim/P_sf"/>
</dbReference>
<evidence type="ECO:0000256" key="7">
    <source>
        <dbReference type="SAM" id="Phobius"/>
    </source>
</evidence>
<feature type="transmembrane region" description="Helical" evidence="7">
    <location>
        <begin position="12"/>
        <end position="33"/>
    </location>
</feature>
<keyword evidence="7" id="KW-1133">Transmembrane helix</keyword>
<keyword evidence="6" id="KW-0902">Two-component regulatory system</keyword>
<keyword evidence="7" id="KW-0472">Membrane</keyword>
<proteinExistence type="predicted"/>
<keyword evidence="5 9" id="KW-0418">Kinase</keyword>
<evidence type="ECO:0000256" key="1">
    <source>
        <dbReference type="ARBA" id="ARBA00000085"/>
    </source>
</evidence>
<dbReference type="InterPro" id="IPR003661">
    <property type="entry name" value="HisK_dim/P_dom"/>
</dbReference>
<dbReference type="EC" id="2.7.13.3" evidence="2"/>
<evidence type="ECO:0000256" key="2">
    <source>
        <dbReference type="ARBA" id="ARBA00012438"/>
    </source>
</evidence>
<comment type="catalytic activity">
    <reaction evidence="1">
        <text>ATP + protein L-histidine = ADP + protein N-phospho-L-histidine.</text>
        <dbReference type="EC" id="2.7.13.3"/>
    </reaction>
</comment>
<dbReference type="InterPro" id="IPR004358">
    <property type="entry name" value="Sig_transdc_His_kin-like_C"/>
</dbReference>
<dbReference type="PANTHER" id="PTHR43711">
    <property type="entry name" value="TWO-COMPONENT HISTIDINE KINASE"/>
    <property type="match status" value="1"/>
</dbReference>
<gene>
    <name evidence="9" type="ORF">GM921_02955</name>
</gene>
<sequence length="406" mass="46252">MCFEIPFNLYMGLMVSAFLSVFGLFFCAVLYYLSRFKRKSKLGINIFCLLCNAAITASYFYNSGINGPNLLMFLLVFFLSVSVIPKKNFKIWLPLNLLLVLSIIVVEYFYPQLAPNVYTDELSKTIDFSFTYAIVAGLFYLVISYIRKNYDYERVSAFEKNIAIEQQNAEILLQKKELERLNSEKDKLFSIVSHDIRMPLNSIQGYLEMLSENDIDEEEKDYLRQQLLQITRDTSDMVMNILSWSKNQMEGSYVDLVQLNVSDIVKNGLNLEKNAAKRKGVELVITSDDSFTILADKNMFQLVVRNLVNNAIKFTPRGGLIEISTRKKGKDCCISIKDNGLGIDQEQQGKLFKLRASSTYGTNNERGIGLGLLLCKEFTDLQDGKIGFEPNADKGSTFFVSFKLAN</sequence>
<feature type="domain" description="Histidine kinase" evidence="8">
    <location>
        <begin position="191"/>
        <end position="406"/>
    </location>
</feature>
<protein>
    <recommendedName>
        <fullName evidence="2">histidine kinase</fullName>
        <ecNumber evidence="2">2.7.13.3</ecNumber>
    </recommendedName>
</protein>
<feature type="transmembrane region" description="Helical" evidence="7">
    <location>
        <begin position="130"/>
        <end position="146"/>
    </location>
</feature>
<dbReference type="EMBL" id="WNXD01000001">
    <property type="protein sequence ID" value="MBB2144429.1"/>
    <property type="molecule type" value="Genomic_DNA"/>
</dbReference>
<dbReference type="Pfam" id="PF02518">
    <property type="entry name" value="HATPase_c"/>
    <property type="match status" value="1"/>
</dbReference>
<dbReference type="AlphaFoldDB" id="A0A923DYP7"/>